<reference evidence="3" key="1">
    <citation type="journal article" date="2021" name="Syst. Appl. Microbiol.">
        <title>Roseomonas hellenica sp. nov., isolated from roots of wild-growing Alkanna tinctoria.</title>
        <authorList>
            <person name="Rat A."/>
            <person name="Naranjo H.D."/>
            <person name="Lebbe L."/>
            <person name="Cnockaert M."/>
            <person name="Krigas N."/>
            <person name="Grigoriadou K."/>
            <person name="Maloupa E."/>
            <person name="Willems A."/>
        </authorList>
    </citation>
    <scope>NUCLEOTIDE SEQUENCE [LARGE SCALE GENOMIC DNA]</scope>
    <source>
        <strain evidence="3">LMG 31159</strain>
    </source>
</reference>
<organism evidence="2 3">
    <name type="scientific">Neoroseomonas terrae</name>
    <dbReference type="NCBI Taxonomy" id="424799"/>
    <lineage>
        <taxon>Bacteria</taxon>
        <taxon>Pseudomonadati</taxon>
        <taxon>Pseudomonadota</taxon>
        <taxon>Alphaproteobacteria</taxon>
        <taxon>Acetobacterales</taxon>
        <taxon>Acetobacteraceae</taxon>
        <taxon>Neoroseomonas</taxon>
    </lineage>
</organism>
<dbReference type="EMBL" id="JAAEDI010000005">
    <property type="protein sequence ID" value="MBR0649215.1"/>
    <property type="molecule type" value="Genomic_DNA"/>
</dbReference>
<sequence>MPKFRSKFKRPSEDPALEAEARRLANERAIEEFGPEGFCFQISRIGDGRSFAAFITHQPGKPGDMPGKTITVTAD</sequence>
<evidence type="ECO:0000313" key="2">
    <source>
        <dbReference type="EMBL" id="MBR0649215.1"/>
    </source>
</evidence>
<accession>A0ABS5EDW9</accession>
<protein>
    <submittedName>
        <fullName evidence="2">Uncharacterized protein</fullName>
    </submittedName>
</protein>
<feature type="region of interest" description="Disordered" evidence="1">
    <location>
        <begin position="1"/>
        <end position="20"/>
    </location>
</feature>
<keyword evidence="3" id="KW-1185">Reference proteome</keyword>
<evidence type="ECO:0000313" key="3">
    <source>
        <dbReference type="Proteomes" id="UP000698752"/>
    </source>
</evidence>
<gene>
    <name evidence="2" type="ORF">GXW78_06045</name>
</gene>
<feature type="region of interest" description="Disordered" evidence="1">
    <location>
        <begin position="56"/>
        <end position="75"/>
    </location>
</feature>
<dbReference type="RefSeq" id="WP_211866986.1">
    <property type="nucleotide sequence ID" value="NZ_JAAEDI010000005.1"/>
</dbReference>
<name>A0ABS5EDW9_9PROT</name>
<evidence type="ECO:0000256" key="1">
    <source>
        <dbReference type="SAM" id="MobiDB-lite"/>
    </source>
</evidence>
<comment type="caution">
    <text evidence="2">The sequence shown here is derived from an EMBL/GenBank/DDBJ whole genome shotgun (WGS) entry which is preliminary data.</text>
</comment>
<dbReference type="Proteomes" id="UP000698752">
    <property type="component" value="Unassembled WGS sequence"/>
</dbReference>
<proteinExistence type="predicted"/>